<comment type="caution">
    <text evidence="1">The sequence shown here is derived from an EMBL/GenBank/DDBJ whole genome shotgun (WGS) entry which is preliminary data.</text>
</comment>
<dbReference type="AlphaFoldDB" id="A0A1C1CJU0"/>
<name>A0A1C1CJU0_9EURO</name>
<protein>
    <submittedName>
        <fullName evidence="1">Uncharacterized protein</fullName>
    </submittedName>
</protein>
<dbReference type="Proteomes" id="UP000094526">
    <property type="component" value="Unassembled WGS sequence"/>
</dbReference>
<dbReference type="VEuPathDB" id="FungiDB:CLCR_05303"/>
<reference evidence="2" key="1">
    <citation type="submission" date="2015-07" db="EMBL/GenBank/DDBJ databases">
        <authorList>
            <person name="Teixeira M.M."/>
            <person name="Souza R.C."/>
            <person name="Almeida L.G."/>
            <person name="Vicente V.A."/>
            <person name="de Hoog S."/>
            <person name="Bocca A.L."/>
            <person name="de Almeida S.R."/>
            <person name="Vasconcelos A.T."/>
            <person name="Felipe M.S."/>
        </authorList>
    </citation>
    <scope>NUCLEOTIDE SEQUENCE [LARGE SCALE GENOMIC DNA]</scope>
    <source>
        <strain evidence="2">KSF</strain>
    </source>
</reference>
<organism evidence="1 2">
    <name type="scientific">Cladophialophora carrionii</name>
    <dbReference type="NCBI Taxonomy" id="86049"/>
    <lineage>
        <taxon>Eukaryota</taxon>
        <taxon>Fungi</taxon>
        <taxon>Dikarya</taxon>
        <taxon>Ascomycota</taxon>
        <taxon>Pezizomycotina</taxon>
        <taxon>Eurotiomycetes</taxon>
        <taxon>Chaetothyriomycetidae</taxon>
        <taxon>Chaetothyriales</taxon>
        <taxon>Herpotrichiellaceae</taxon>
        <taxon>Cladophialophora</taxon>
    </lineage>
</organism>
<evidence type="ECO:0000313" key="2">
    <source>
        <dbReference type="Proteomes" id="UP000094526"/>
    </source>
</evidence>
<dbReference type="EMBL" id="LGRB01000011">
    <property type="protein sequence ID" value="OCT48769.1"/>
    <property type="molecule type" value="Genomic_DNA"/>
</dbReference>
<accession>A0A1C1CJU0</accession>
<sequence length="83" mass="8846">MEGSPFAAVLAIRAGHPQHRHIDEKSRAPGRAEKWWIAFLQRPEAMASLATAELGAQRGPFAPGSLTRAAALNGPDGVNGRFT</sequence>
<keyword evidence="2" id="KW-1185">Reference proteome</keyword>
<gene>
    <name evidence="1" type="ORF">CLCR_05303</name>
</gene>
<proteinExistence type="predicted"/>
<evidence type="ECO:0000313" key="1">
    <source>
        <dbReference type="EMBL" id="OCT48769.1"/>
    </source>
</evidence>